<feature type="transmembrane region" description="Helical" evidence="8">
    <location>
        <begin position="262"/>
        <end position="283"/>
    </location>
</feature>
<feature type="transmembrane region" description="Helical" evidence="8">
    <location>
        <begin position="66"/>
        <end position="87"/>
    </location>
</feature>
<feature type="transmembrane region" description="Helical" evidence="8">
    <location>
        <begin position="290"/>
        <end position="312"/>
    </location>
</feature>
<feature type="transmembrane region" description="Helical" evidence="8">
    <location>
        <begin position="324"/>
        <end position="357"/>
    </location>
</feature>
<comment type="subcellular location">
    <subcellularLocation>
        <location evidence="1">Cell membrane</location>
        <topology evidence="1">Multi-pass membrane protein</topology>
    </subcellularLocation>
</comment>
<evidence type="ECO:0000256" key="1">
    <source>
        <dbReference type="ARBA" id="ARBA00004651"/>
    </source>
</evidence>
<dbReference type="PANTHER" id="PTHR21716:SF53">
    <property type="entry name" value="PERMEASE PERM-RELATED"/>
    <property type="match status" value="1"/>
</dbReference>
<keyword evidence="7 8" id="KW-0472">Membrane</keyword>
<evidence type="ECO:0000256" key="8">
    <source>
        <dbReference type="SAM" id="Phobius"/>
    </source>
</evidence>
<sequence>MLDPNKPYTLDRVVRMVLSAGFVICLIWSLEYLATVLVPFVSALLMAYLLNPVTSAIEKKVGSRGVAVVVTVLGSIGFFVGIIWVVVPMMTSEIAHMGSVLQELVSNQEFAERVRTSLPPDLWVWVKNFAADRDIQDFFTSSGALAIAKGVALKVMPGITGVLRGTASLFTGILSLGVILLYLVFLLGDFGTIQKQWQNYLPKGYRQDATDFLEEFKQTMSHYFRGQVIIALLVGVLLSIGFLIIGLPLALVLGLFIGILNIAPYLGTIGLAPAVLLGGLSSLEAGDSPWLGIGLVLLVFVVVQALQEIVLIPRIQGEGLGLSPWMIILALSIWGKLLGFLGLLIALPVTCLLLSFYRRLIARRDKVMNEAGQG</sequence>
<dbReference type="KEGG" id="dpi:BN4_12442"/>
<dbReference type="BioCyc" id="DPIE1322246:BN4_RS12255-MONOMER"/>
<keyword evidence="3" id="KW-0813">Transport</keyword>
<keyword evidence="5 8" id="KW-0812">Transmembrane</keyword>
<organism evidence="9 10">
    <name type="scientific">Pseudodesulfovibrio piezophilus (strain DSM 21447 / JCM 15486 / C1TLV30)</name>
    <name type="common">Desulfovibrio piezophilus</name>
    <dbReference type="NCBI Taxonomy" id="1322246"/>
    <lineage>
        <taxon>Bacteria</taxon>
        <taxon>Pseudomonadati</taxon>
        <taxon>Thermodesulfobacteriota</taxon>
        <taxon>Desulfovibrionia</taxon>
        <taxon>Desulfovibrionales</taxon>
        <taxon>Desulfovibrionaceae</taxon>
    </lineage>
</organism>
<name>M1WTK7_PSEP2</name>
<dbReference type="PANTHER" id="PTHR21716">
    <property type="entry name" value="TRANSMEMBRANE PROTEIN"/>
    <property type="match status" value="1"/>
</dbReference>
<evidence type="ECO:0000256" key="3">
    <source>
        <dbReference type="ARBA" id="ARBA00022448"/>
    </source>
</evidence>
<evidence type="ECO:0000313" key="10">
    <source>
        <dbReference type="Proteomes" id="UP000011724"/>
    </source>
</evidence>
<evidence type="ECO:0000256" key="4">
    <source>
        <dbReference type="ARBA" id="ARBA00022475"/>
    </source>
</evidence>
<evidence type="ECO:0008006" key="11">
    <source>
        <dbReference type="Google" id="ProtNLM"/>
    </source>
</evidence>
<dbReference type="OrthoDB" id="1010875at2"/>
<dbReference type="InterPro" id="IPR002549">
    <property type="entry name" value="AI-2E-like"/>
</dbReference>
<dbReference type="Pfam" id="PF01594">
    <property type="entry name" value="AI-2E_transport"/>
    <property type="match status" value="1"/>
</dbReference>
<dbReference type="EMBL" id="FO203427">
    <property type="protein sequence ID" value="CCH49677.1"/>
    <property type="molecule type" value="Genomic_DNA"/>
</dbReference>
<feature type="transmembrane region" description="Helical" evidence="8">
    <location>
        <begin position="228"/>
        <end position="256"/>
    </location>
</feature>
<dbReference type="GO" id="GO:0055085">
    <property type="term" value="P:transmembrane transport"/>
    <property type="evidence" value="ECO:0007669"/>
    <property type="project" value="TreeGrafter"/>
</dbReference>
<keyword evidence="10" id="KW-1185">Reference proteome</keyword>
<protein>
    <recommendedName>
        <fullName evidence="11">Permease</fullName>
    </recommendedName>
</protein>
<evidence type="ECO:0000256" key="5">
    <source>
        <dbReference type="ARBA" id="ARBA00022692"/>
    </source>
</evidence>
<evidence type="ECO:0000256" key="6">
    <source>
        <dbReference type="ARBA" id="ARBA00022989"/>
    </source>
</evidence>
<dbReference type="HOGENOM" id="CLU_031275_8_0_7"/>
<feature type="transmembrane region" description="Helical" evidence="8">
    <location>
        <begin position="12"/>
        <end position="30"/>
    </location>
</feature>
<reference evidence="10" key="2">
    <citation type="journal article" date="2013" name="Stand. Genomic Sci.">
        <title>Complete genome sequence of Desulfocapsa sulfexigens, a marine deltaproteobacterium specialized in disproportionating inorganic sulfur compounds.</title>
        <authorList>
            <person name="Finster K.W."/>
            <person name="Kjeldsen K.U."/>
            <person name="Kube M."/>
            <person name="Reinhardt R."/>
            <person name="Mussmann M."/>
            <person name="Amann R."/>
            <person name="Schreiber L."/>
        </authorList>
    </citation>
    <scope>NUCLEOTIDE SEQUENCE [LARGE SCALE GENOMIC DNA]</scope>
    <source>
        <strain evidence="10">DSM 10523 / SB164P1</strain>
    </source>
</reference>
<dbReference type="GO" id="GO:0005886">
    <property type="term" value="C:plasma membrane"/>
    <property type="evidence" value="ECO:0007669"/>
    <property type="project" value="UniProtKB-SubCell"/>
</dbReference>
<keyword evidence="4" id="KW-1003">Cell membrane</keyword>
<dbReference type="Proteomes" id="UP000011724">
    <property type="component" value="Chromosome"/>
</dbReference>
<evidence type="ECO:0000256" key="2">
    <source>
        <dbReference type="ARBA" id="ARBA00009773"/>
    </source>
</evidence>
<evidence type="ECO:0000256" key="7">
    <source>
        <dbReference type="ARBA" id="ARBA00023136"/>
    </source>
</evidence>
<dbReference type="AlphaFoldDB" id="M1WTK7"/>
<dbReference type="STRING" id="1322246.BN4_12442"/>
<dbReference type="eggNOG" id="COG0628">
    <property type="taxonomic scope" value="Bacteria"/>
</dbReference>
<accession>M1WTK7</accession>
<comment type="similarity">
    <text evidence="2">Belongs to the autoinducer-2 exporter (AI-2E) (TC 2.A.86) family.</text>
</comment>
<evidence type="ECO:0000313" key="9">
    <source>
        <dbReference type="EMBL" id="CCH49677.1"/>
    </source>
</evidence>
<proteinExistence type="inferred from homology"/>
<reference evidence="9 10" key="1">
    <citation type="journal article" date="2013" name="PLoS ONE">
        <title>The first genomic and proteomic characterization of a deep-sea sulfate reducer: insights into the piezophilic lifestyle of Desulfovibrio piezophilus.</title>
        <authorList>
            <person name="Pradel N."/>
            <person name="Ji B."/>
            <person name="Gimenez G."/>
            <person name="Talla E."/>
            <person name="Lenoble P."/>
            <person name="Garel M."/>
            <person name="Tamburini C."/>
            <person name="Fourquet P."/>
            <person name="Lebrun R."/>
            <person name="Bertin P."/>
            <person name="Denis Y."/>
            <person name="Pophillat M."/>
            <person name="Barbe V."/>
            <person name="Ollivier B."/>
            <person name="Dolla A."/>
        </authorList>
    </citation>
    <scope>NUCLEOTIDE SEQUENCE [LARGE SCALE GENOMIC DNA]</scope>
    <source>
        <strain evidence="10">DSM 10523 / SB164P1</strain>
    </source>
</reference>
<feature type="transmembrane region" description="Helical" evidence="8">
    <location>
        <begin position="167"/>
        <end position="188"/>
    </location>
</feature>
<keyword evidence="6 8" id="KW-1133">Transmembrane helix</keyword>
<gene>
    <name evidence="9" type="ordered locus">BN4_12442</name>
</gene>
<feature type="transmembrane region" description="Helical" evidence="8">
    <location>
        <begin position="36"/>
        <end position="54"/>
    </location>
</feature>
<dbReference type="PATRIC" id="fig|879567.3.peg.2611"/>